<evidence type="ECO:0000313" key="1">
    <source>
        <dbReference type="EMBL" id="ORY53103.1"/>
    </source>
</evidence>
<dbReference type="STRING" id="329046.A0A1Y2D1D3"/>
<dbReference type="Gene3D" id="3.40.50.1820">
    <property type="entry name" value="alpha/beta hydrolase"/>
    <property type="match status" value="1"/>
</dbReference>
<comment type="caution">
    <text evidence="1">The sequence shown here is derived from an EMBL/GenBank/DDBJ whole genome shotgun (WGS) entry which is preliminary data.</text>
</comment>
<gene>
    <name evidence="1" type="ORF">BCR33DRAFT_187090</name>
</gene>
<dbReference type="InterPro" id="IPR029058">
    <property type="entry name" value="AB_hydrolase_fold"/>
</dbReference>
<keyword evidence="2" id="KW-1185">Reference proteome</keyword>
<name>A0A1Y2D1D3_9FUNG</name>
<dbReference type="SUPFAM" id="SSF53474">
    <property type="entry name" value="alpha/beta-Hydrolases"/>
    <property type="match status" value="1"/>
</dbReference>
<proteinExistence type="predicted"/>
<dbReference type="Proteomes" id="UP000193642">
    <property type="component" value="Unassembled WGS sequence"/>
</dbReference>
<accession>A0A1Y2D1D3</accession>
<organism evidence="1 2">
    <name type="scientific">Rhizoclosmatium globosum</name>
    <dbReference type="NCBI Taxonomy" id="329046"/>
    <lineage>
        <taxon>Eukaryota</taxon>
        <taxon>Fungi</taxon>
        <taxon>Fungi incertae sedis</taxon>
        <taxon>Chytridiomycota</taxon>
        <taxon>Chytridiomycota incertae sedis</taxon>
        <taxon>Chytridiomycetes</taxon>
        <taxon>Chytridiales</taxon>
        <taxon>Chytriomycetaceae</taxon>
        <taxon>Rhizoclosmatium</taxon>
    </lineage>
</organism>
<evidence type="ECO:0000313" key="2">
    <source>
        <dbReference type="Proteomes" id="UP000193642"/>
    </source>
</evidence>
<reference evidence="1 2" key="1">
    <citation type="submission" date="2016-07" db="EMBL/GenBank/DDBJ databases">
        <title>Pervasive Adenine N6-methylation of Active Genes in Fungi.</title>
        <authorList>
            <consortium name="DOE Joint Genome Institute"/>
            <person name="Mondo S.J."/>
            <person name="Dannebaum R.O."/>
            <person name="Kuo R.C."/>
            <person name="Labutti K."/>
            <person name="Haridas S."/>
            <person name="Kuo A."/>
            <person name="Salamov A."/>
            <person name="Ahrendt S.R."/>
            <person name="Lipzen A."/>
            <person name="Sullivan W."/>
            <person name="Andreopoulos W.B."/>
            <person name="Clum A."/>
            <person name="Lindquist E."/>
            <person name="Daum C."/>
            <person name="Ramamoorthy G.K."/>
            <person name="Gryganskyi A."/>
            <person name="Culley D."/>
            <person name="Magnuson J.K."/>
            <person name="James T.Y."/>
            <person name="O'Malley M.A."/>
            <person name="Stajich J.E."/>
            <person name="Spatafora J.W."/>
            <person name="Visel A."/>
            <person name="Grigoriev I.V."/>
        </authorList>
    </citation>
    <scope>NUCLEOTIDE SEQUENCE [LARGE SCALE GENOMIC DNA]</scope>
    <source>
        <strain evidence="1 2">JEL800</strain>
    </source>
</reference>
<dbReference type="EMBL" id="MCGO01000002">
    <property type="protein sequence ID" value="ORY53103.1"/>
    <property type="molecule type" value="Genomic_DNA"/>
</dbReference>
<dbReference type="OrthoDB" id="10260961at2759"/>
<protein>
    <submittedName>
        <fullName evidence="1">Uncharacterized protein</fullName>
    </submittedName>
</protein>
<sequence>MEIEGCIGVATISFPASVMWFLTFGNSAKYTGTLRAFSLPKLFIMGTRDNFTSTKAFEQMTSTMSELKHVDIIDNMDHFWFDRKMW</sequence>
<dbReference type="AlphaFoldDB" id="A0A1Y2D1D3"/>